<reference evidence="3 4" key="1">
    <citation type="submission" date="2022-12" db="EMBL/GenBank/DDBJ databases">
        <title>Metagenome assembled genome from gulf of manar.</title>
        <authorList>
            <person name="Kohli P."/>
            <person name="Pk S."/>
            <person name="Venkata Ramana C."/>
            <person name="Sasikala C."/>
        </authorList>
    </citation>
    <scope>NUCLEOTIDE SEQUENCE [LARGE SCALE GENOMIC DNA]</scope>
    <source>
        <strain evidence="3">JB008</strain>
    </source>
</reference>
<dbReference type="Gene3D" id="2.60.40.10">
    <property type="entry name" value="Immunoglobulins"/>
    <property type="match status" value="1"/>
</dbReference>
<proteinExistence type="predicted"/>
<evidence type="ECO:0000256" key="1">
    <source>
        <dbReference type="SAM" id="SignalP"/>
    </source>
</evidence>
<feature type="signal peptide" evidence="1">
    <location>
        <begin position="1"/>
        <end position="25"/>
    </location>
</feature>
<sequence length="709" mass="75218">MIKKLSILAAVVLTAIVLTSCPAVLTTDLPSDIMVTLGLINAVEGSTELRTGVGGVVTVPVYISSTGSSTATSFEVTFRLEDDSDLTTAGVNIGTQTVTVGTETMLDLAIPAEVTDANAATYTELYAYFTAPADDPGYEVDDEILNVAMAPIAISTAANYLPDLKIAFVDPESMFRAAESEFPLSFKISNEGNKSVGSGTAVPVEFTVDIDGTDVEVGDVSVTLSETLYPDGFVTSNVTITLPTLEQMATDNGTTVDDLEDWSGTLTGTVDPLTTAEPVNGAIEELDEDDTDTVTIYSGTEKPDLSIGSLDVAESAIVGGPVEIAFTVENDGYASASSGTYGVMLFHDVAGDGSYDSINDTAIYEWAAADCPAVPWDKDGSGENDVLFTTLTIDNLNYPATITAGTQDIGVRITGTLDEWGAGNDTDYASLQFADKDIDLEPGLISTTFASNVDVSTDVTIPVTLLIKNSGTETIDTDFDVTFYSSDDAILDTGSDTLLNTETVTDSVGIGGVGQVELSANIIFNEDATGFYTIYAVVDSADGVAETDEDNNQVDTAAASPLYILVQDYDDQADIDVNMIMFSGGTEDVDVIAYLYDTAWSSSSGGYYYNLQTGTSYISETLIGGGTHGVRLYNRDATAAITWRIVPSYVTSVNEAYWPDPLISDDQFEDNDSTGTATDLDALGINPFNEWIQSYDTSNYENDYYSFTM</sequence>
<evidence type="ECO:0000313" key="4">
    <source>
        <dbReference type="Proteomes" id="UP001221217"/>
    </source>
</evidence>
<dbReference type="InterPro" id="IPR011635">
    <property type="entry name" value="CARDB"/>
</dbReference>
<evidence type="ECO:0000313" key="3">
    <source>
        <dbReference type="EMBL" id="MDC7225403.1"/>
    </source>
</evidence>
<feature type="domain" description="CARDB" evidence="2">
    <location>
        <begin position="446"/>
        <end position="554"/>
    </location>
</feature>
<organism evidence="3 4">
    <name type="scientific">Candidatus Thalassospirochaeta sargassi</name>
    <dbReference type="NCBI Taxonomy" id="3119039"/>
    <lineage>
        <taxon>Bacteria</taxon>
        <taxon>Pseudomonadati</taxon>
        <taxon>Spirochaetota</taxon>
        <taxon>Spirochaetia</taxon>
        <taxon>Spirochaetales</taxon>
        <taxon>Spirochaetaceae</taxon>
        <taxon>Candidatus Thalassospirochaeta</taxon>
    </lineage>
</organism>
<dbReference type="Proteomes" id="UP001221217">
    <property type="component" value="Unassembled WGS sequence"/>
</dbReference>
<dbReference type="Pfam" id="PF07705">
    <property type="entry name" value="CARDB"/>
    <property type="match status" value="1"/>
</dbReference>
<gene>
    <name evidence="3" type="ORF">PQJ61_01415</name>
</gene>
<dbReference type="PROSITE" id="PS51257">
    <property type="entry name" value="PROKAR_LIPOPROTEIN"/>
    <property type="match status" value="1"/>
</dbReference>
<comment type="caution">
    <text evidence="3">The sequence shown here is derived from an EMBL/GenBank/DDBJ whole genome shotgun (WGS) entry which is preliminary data.</text>
</comment>
<name>A0AAJ1IA07_9SPIO</name>
<dbReference type="EMBL" id="JAQQAL010000006">
    <property type="protein sequence ID" value="MDC7225403.1"/>
    <property type="molecule type" value="Genomic_DNA"/>
</dbReference>
<dbReference type="AlphaFoldDB" id="A0AAJ1IA07"/>
<accession>A0AAJ1IA07</accession>
<keyword evidence="1" id="KW-0732">Signal</keyword>
<evidence type="ECO:0000259" key="2">
    <source>
        <dbReference type="Pfam" id="PF07705"/>
    </source>
</evidence>
<protein>
    <submittedName>
        <fullName evidence="3">CARDB domain-containing protein</fullName>
    </submittedName>
</protein>
<feature type="chain" id="PRO_5042497917" evidence="1">
    <location>
        <begin position="26"/>
        <end position="709"/>
    </location>
</feature>
<dbReference type="InterPro" id="IPR013783">
    <property type="entry name" value="Ig-like_fold"/>
</dbReference>